<keyword evidence="2" id="KW-0732">Signal</keyword>
<dbReference type="Pfam" id="PF01400">
    <property type="entry name" value="Astacin"/>
    <property type="match status" value="1"/>
</dbReference>
<keyword evidence="1 2" id="KW-0479">Metal-binding</keyword>
<evidence type="ECO:0000313" key="4">
    <source>
        <dbReference type="EMBL" id="MEQ2295618.1"/>
    </source>
</evidence>
<dbReference type="InterPro" id="IPR024079">
    <property type="entry name" value="MetalloPept_cat_dom_sf"/>
</dbReference>
<keyword evidence="1 2" id="KW-0645">Protease</keyword>
<feature type="domain" description="Peptidase M12A" evidence="3">
    <location>
        <begin position="55"/>
        <end position="253"/>
    </location>
</feature>
<dbReference type="Gene3D" id="3.40.390.10">
    <property type="entry name" value="Collagenase (Catalytic Domain)"/>
    <property type="match status" value="1"/>
</dbReference>
<organism evidence="4 5">
    <name type="scientific">Ameca splendens</name>
    <dbReference type="NCBI Taxonomy" id="208324"/>
    <lineage>
        <taxon>Eukaryota</taxon>
        <taxon>Metazoa</taxon>
        <taxon>Chordata</taxon>
        <taxon>Craniata</taxon>
        <taxon>Vertebrata</taxon>
        <taxon>Euteleostomi</taxon>
        <taxon>Actinopterygii</taxon>
        <taxon>Neopterygii</taxon>
        <taxon>Teleostei</taxon>
        <taxon>Neoteleostei</taxon>
        <taxon>Acanthomorphata</taxon>
        <taxon>Ovalentaria</taxon>
        <taxon>Atherinomorphae</taxon>
        <taxon>Cyprinodontiformes</taxon>
        <taxon>Goodeidae</taxon>
        <taxon>Ameca</taxon>
    </lineage>
</organism>
<sequence>PQEHQITIMIPAFLFLLFLSVTNVLLSTPVVDDNDESETPMLLDDIAIPDTWTRNADPCTAQGCKWPKSGRFVSVPYDISTDYCKKERKFIVKVLKSFKRSTCIRFVPRRSCDRDYIHFFSGDGCWSYIGRQKGGQKISLQRNGCLSRSTIQHEVLHALGFNHEQVRSDRDKYVWILYKNIKPGMEYNFQKEETNNLGTPYDFSSVMQYSNHAFSKNGKPTIVAKCNPKLKFGHAKQMSINDIIRIKKLYKCCCLLLKLPGKGLDGVFCPINPSVAIYPLLSALSGAVGPAVLGGGDWVVSSQQDPGQPAASTKRSAEDVPLGFGKRARKCRPPELFTKVDQVSTELAQMKALLQSLRTDGGCGGTSPPEQDGTSTFEDDAISVVASVTLFHEEFPELGPQTSGSGSSASQGGAGELVCAALRTALGRLQLDAPPA</sequence>
<keyword evidence="1 2" id="KW-0378">Hydrolase</keyword>
<feature type="chain" id="PRO_5044961004" description="Metalloendopeptidase" evidence="2">
    <location>
        <begin position="28"/>
        <end position="436"/>
    </location>
</feature>
<dbReference type="InterPro" id="IPR006026">
    <property type="entry name" value="Peptidase_Metallo"/>
</dbReference>
<feature type="binding site" evidence="1">
    <location>
        <position position="157"/>
    </location>
    <ligand>
        <name>Zn(2+)</name>
        <dbReference type="ChEBI" id="CHEBI:29105"/>
        <note>catalytic</note>
    </ligand>
</feature>
<comment type="caution">
    <text evidence="4">The sequence shown here is derived from an EMBL/GenBank/DDBJ whole genome shotgun (WGS) entry which is preliminary data.</text>
</comment>
<dbReference type="PANTHER" id="PTHR10127:SF899">
    <property type="entry name" value="ASTACIN-LIKE METALLOENDOPEPTIDASE-RELATED"/>
    <property type="match status" value="1"/>
</dbReference>
<keyword evidence="1 2" id="KW-0862">Zinc</keyword>
<dbReference type="PANTHER" id="PTHR10127">
    <property type="entry name" value="DISCOIDIN, CUB, EGF, LAMININ , AND ZINC METALLOPROTEASE DOMAIN CONTAINING"/>
    <property type="match status" value="1"/>
</dbReference>
<comment type="caution">
    <text evidence="1">Lacks conserved residue(s) required for the propagation of feature annotation.</text>
</comment>
<keyword evidence="1 2" id="KW-0482">Metalloprotease</keyword>
<name>A0ABV0YP34_9TELE</name>
<evidence type="ECO:0000256" key="2">
    <source>
        <dbReference type="RuleBase" id="RU361183"/>
    </source>
</evidence>
<dbReference type="SMART" id="SM00235">
    <property type="entry name" value="ZnMc"/>
    <property type="match status" value="1"/>
</dbReference>
<proteinExistence type="predicted"/>
<dbReference type="EC" id="3.4.24.-" evidence="2"/>
<evidence type="ECO:0000256" key="1">
    <source>
        <dbReference type="PROSITE-ProRule" id="PRU01211"/>
    </source>
</evidence>
<protein>
    <recommendedName>
        <fullName evidence="2">Metalloendopeptidase</fullName>
        <ecNumber evidence="2">3.4.24.-</ecNumber>
    </recommendedName>
</protein>
<feature type="non-terminal residue" evidence="4">
    <location>
        <position position="1"/>
    </location>
</feature>
<feature type="active site" evidence="1">
    <location>
        <position position="154"/>
    </location>
</feature>
<dbReference type="InterPro" id="IPR001506">
    <property type="entry name" value="Peptidase_M12A"/>
</dbReference>
<dbReference type="SUPFAM" id="SSF55486">
    <property type="entry name" value="Metalloproteases ('zincins'), catalytic domain"/>
    <property type="match status" value="1"/>
</dbReference>
<evidence type="ECO:0000313" key="5">
    <source>
        <dbReference type="Proteomes" id="UP001469553"/>
    </source>
</evidence>
<evidence type="ECO:0000259" key="3">
    <source>
        <dbReference type="PROSITE" id="PS51864"/>
    </source>
</evidence>
<feature type="signal peptide" evidence="2">
    <location>
        <begin position="1"/>
        <end position="27"/>
    </location>
</feature>
<dbReference type="PROSITE" id="PS51864">
    <property type="entry name" value="ASTACIN"/>
    <property type="match status" value="1"/>
</dbReference>
<dbReference type="PRINTS" id="PR00480">
    <property type="entry name" value="ASTACIN"/>
</dbReference>
<comment type="cofactor">
    <cofactor evidence="1 2">
        <name>Zn(2+)</name>
        <dbReference type="ChEBI" id="CHEBI:29105"/>
    </cofactor>
    <text evidence="1 2">Binds 1 zinc ion per subunit.</text>
</comment>
<reference evidence="4 5" key="1">
    <citation type="submission" date="2021-06" db="EMBL/GenBank/DDBJ databases">
        <authorList>
            <person name="Palmer J.M."/>
        </authorList>
    </citation>
    <scope>NUCLEOTIDE SEQUENCE [LARGE SCALE GENOMIC DNA]</scope>
    <source>
        <strain evidence="4 5">AS_MEX2019</strain>
        <tissue evidence="4">Muscle</tissue>
    </source>
</reference>
<keyword evidence="5" id="KW-1185">Reference proteome</keyword>
<dbReference type="EMBL" id="JAHRIP010038796">
    <property type="protein sequence ID" value="MEQ2295618.1"/>
    <property type="molecule type" value="Genomic_DNA"/>
</dbReference>
<accession>A0ABV0YP34</accession>
<dbReference type="Proteomes" id="UP001469553">
    <property type="component" value="Unassembled WGS sequence"/>
</dbReference>
<gene>
    <name evidence="4" type="ORF">AMECASPLE_016249</name>
</gene>
<feature type="binding site" evidence="1">
    <location>
        <position position="163"/>
    </location>
    <ligand>
        <name>Zn(2+)</name>
        <dbReference type="ChEBI" id="CHEBI:29105"/>
        <note>catalytic</note>
    </ligand>
</feature>
<feature type="binding site" evidence="1">
    <location>
        <position position="153"/>
    </location>
    <ligand>
        <name>Zn(2+)</name>
        <dbReference type="ChEBI" id="CHEBI:29105"/>
        <note>catalytic</note>
    </ligand>
</feature>